<dbReference type="Pfam" id="PF23562">
    <property type="entry name" value="AMP-binding_C_3"/>
    <property type="match status" value="1"/>
</dbReference>
<reference evidence="4" key="1">
    <citation type="submission" date="2016-12" db="EMBL/GenBank/DDBJ databases">
        <authorList>
            <consortium name="DOE Joint Genome Institute"/>
            <person name="Riley R."/>
            <person name="Kuo A."/>
            <person name="Sun H."/>
            <person name="Pangilinan J."/>
            <person name="Culley D."/>
            <person name="Salamov A."/>
            <person name="Magnuson J."/>
            <person name="Bruno K."/>
            <person name="Henrissat B."/>
            <person name="Berka R."/>
            <person name="Tsang A."/>
            <person name="Barry K."/>
            <person name="lapidus A."/>
            <person name="Martin J."/>
            <person name="Lindquist E."/>
            <person name="Wang Z."/>
            <person name="Baker S."/>
            <person name="Grigoriev I."/>
            <person name="Nordberg H.P."/>
            <person name="Cantor M.N."/>
            <person name="Hua S.X."/>
        </authorList>
    </citation>
    <scope>NUCLEOTIDE SEQUENCE [LARGE SCALE GENOMIC DNA]</scope>
    <source>
        <strain evidence="4">ITEM 5010</strain>
    </source>
</reference>
<name>A0A1R3R7J9_ASPC5</name>
<reference evidence="6" key="2">
    <citation type="journal article" date="2017" name="Genome Biol.">
        <title>Comparative genomics reveals high biological diversity and specific adaptations in the industrially and medically important fungal genus Aspergillus.</title>
        <authorList>
            <person name="de Vries R.P."/>
            <person name="Riley R."/>
            <person name="Wiebenga A."/>
            <person name="Aguilar-Osorio G."/>
            <person name="Amillis S."/>
            <person name="Uchima C.A."/>
            <person name="Anderluh G."/>
            <person name="Asadollahi M."/>
            <person name="Askin M."/>
            <person name="Barry K."/>
            <person name="Battaglia E."/>
            <person name="Bayram O."/>
            <person name="Benocci T."/>
            <person name="Braus-Stromeyer S.A."/>
            <person name="Caldana C."/>
            <person name="Canovas D."/>
            <person name="Cerqueira G.C."/>
            <person name="Chen F."/>
            <person name="Chen W."/>
            <person name="Choi C."/>
            <person name="Clum A."/>
            <person name="Dos Santos R.A."/>
            <person name="Damasio A.R."/>
            <person name="Diallinas G."/>
            <person name="Emri T."/>
            <person name="Fekete E."/>
            <person name="Flipphi M."/>
            <person name="Freyberg S."/>
            <person name="Gallo A."/>
            <person name="Gournas C."/>
            <person name="Habgood R."/>
            <person name="Hainaut M."/>
            <person name="Harispe M.L."/>
            <person name="Henrissat B."/>
            <person name="Hilden K.S."/>
            <person name="Hope R."/>
            <person name="Hossain A."/>
            <person name="Karabika E."/>
            <person name="Karaffa L."/>
            <person name="Karanyi Z."/>
            <person name="Krasevec N."/>
            <person name="Kuo A."/>
            <person name="Kusch H."/>
            <person name="LaButti K."/>
            <person name="Lagendijk E.L."/>
            <person name="Lapidus A."/>
            <person name="Levasseur A."/>
            <person name="Lindquist E."/>
            <person name="Lipzen A."/>
            <person name="Logrieco A.F."/>
            <person name="MacCabe A."/>
            <person name="Maekelae M.R."/>
            <person name="Malavazi I."/>
            <person name="Melin P."/>
            <person name="Meyer V."/>
            <person name="Mielnichuk N."/>
            <person name="Miskei M."/>
            <person name="Molnar A.P."/>
            <person name="Mule G."/>
            <person name="Ngan C.Y."/>
            <person name="Orejas M."/>
            <person name="Orosz E."/>
            <person name="Ouedraogo J.P."/>
            <person name="Overkamp K.M."/>
            <person name="Park H.-S."/>
            <person name="Perrone G."/>
            <person name="Piumi F."/>
            <person name="Punt P.J."/>
            <person name="Ram A.F."/>
            <person name="Ramon A."/>
            <person name="Rauscher S."/>
            <person name="Record E."/>
            <person name="Riano-Pachon D.M."/>
            <person name="Robert V."/>
            <person name="Roehrig J."/>
            <person name="Ruller R."/>
            <person name="Salamov A."/>
            <person name="Salih N.S."/>
            <person name="Samson R.A."/>
            <person name="Sandor E."/>
            <person name="Sanguinetti M."/>
            <person name="Schuetze T."/>
            <person name="Sepcic K."/>
            <person name="Shelest E."/>
            <person name="Sherlock G."/>
            <person name="Sophianopoulou V."/>
            <person name="Squina F.M."/>
            <person name="Sun H."/>
            <person name="Susca A."/>
            <person name="Todd R.B."/>
            <person name="Tsang A."/>
            <person name="Unkles S.E."/>
            <person name="van de Wiele N."/>
            <person name="van Rossen-Uffink D."/>
            <person name="Oliveira J.V."/>
            <person name="Vesth T.C."/>
            <person name="Visser J."/>
            <person name="Yu J.-H."/>
            <person name="Zhou M."/>
            <person name="Andersen M.R."/>
            <person name="Archer D.B."/>
            <person name="Baker S.E."/>
            <person name="Benoit I."/>
            <person name="Brakhage A.A."/>
            <person name="Braus G.H."/>
            <person name="Fischer R."/>
            <person name="Frisvad J.C."/>
            <person name="Goldman G.H."/>
            <person name="Houbraken J."/>
            <person name="Oakley B."/>
            <person name="Pocsi I."/>
            <person name="Scazzocchio C."/>
            <person name="Seiboth B."/>
            <person name="vanKuyk P.A."/>
            <person name="Wortman J."/>
            <person name="Dyer P.S."/>
            <person name="Grigoriev I.V."/>
        </authorList>
    </citation>
    <scope>NUCLEOTIDE SEQUENCE [LARGE SCALE GENOMIC DNA]</scope>
    <source>
        <strain evidence="6">ITEM 5010</strain>
    </source>
</reference>
<evidence type="ECO:0000313" key="6">
    <source>
        <dbReference type="Proteomes" id="UP000188318"/>
    </source>
</evidence>
<dbReference type="AlphaFoldDB" id="A0A1R3R7J9"/>
<dbReference type="InterPro" id="IPR051414">
    <property type="entry name" value="Adenylate-forming_Reductase"/>
</dbReference>
<proteinExistence type="predicted"/>
<dbReference type="PROSITE" id="PS00455">
    <property type="entry name" value="AMP_BINDING"/>
    <property type="match status" value="1"/>
</dbReference>
<evidence type="ECO:0000313" key="4">
    <source>
        <dbReference type="EMBL" id="OOF90438.1"/>
    </source>
</evidence>
<dbReference type="STRING" id="602072.A0A1R3R7J9"/>
<dbReference type="InterPro" id="IPR020845">
    <property type="entry name" value="AMP-binding_CS"/>
</dbReference>
<keyword evidence="2" id="KW-0597">Phosphoprotein</keyword>
<dbReference type="OMA" id="FRYPIIE"/>
<protein>
    <recommendedName>
        <fullName evidence="3">AMP-dependent synthetase/ligase domain-containing protein</fullName>
    </recommendedName>
</protein>
<evidence type="ECO:0000256" key="2">
    <source>
        <dbReference type="ARBA" id="ARBA00022553"/>
    </source>
</evidence>
<dbReference type="OrthoDB" id="429813at2759"/>
<dbReference type="SUPFAM" id="SSF56801">
    <property type="entry name" value="Acetyl-CoA synthetase-like"/>
    <property type="match status" value="1"/>
</dbReference>
<feature type="domain" description="AMP-dependent synthetase/ligase" evidence="3">
    <location>
        <begin position="24"/>
        <end position="353"/>
    </location>
</feature>
<evidence type="ECO:0000313" key="5">
    <source>
        <dbReference type="EMBL" id="OOF90445.1"/>
    </source>
</evidence>
<evidence type="ECO:0000259" key="3">
    <source>
        <dbReference type="Pfam" id="PF00501"/>
    </source>
</evidence>
<dbReference type="Gene3D" id="3.40.50.12780">
    <property type="entry name" value="N-terminal domain of ligase-like"/>
    <property type="match status" value="1"/>
</dbReference>
<dbReference type="VEuPathDB" id="FungiDB:ASPCADRAFT_510840"/>
<keyword evidence="1" id="KW-0596">Phosphopantetheine</keyword>
<dbReference type="Proteomes" id="UP000188318">
    <property type="component" value="Unassembled WGS sequence"/>
</dbReference>
<evidence type="ECO:0000256" key="1">
    <source>
        <dbReference type="ARBA" id="ARBA00022450"/>
    </source>
</evidence>
<dbReference type="EMBL" id="KV907521">
    <property type="protein sequence ID" value="OOF90438.1"/>
    <property type="molecule type" value="Genomic_DNA"/>
</dbReference>
<dbReference type="Pfam" id="PF00501">
    <property type="entry name" value="AMP-binding"/>
    <property type="match status" value="1"/>
</dbReference>
<gene>
    <name evidence="4" type="ORF">ASPCADRAFT_510840</name>
    <name evidence="5" type="ORF">ASPCADRAFT_510844</name>
</gene>
<accession>A0A1R3R7J9</accession>
<dbReference type="EMBL" id="KV907521">
    <property type="protein sequence ID" value="OOF90445.1"/>
    <property type="molecule type" value="Genomic_DNA"/>
</dbReference>
<dbReference type="InterPro" id="IPR042099">
    <property type="entry name" value="ANL_N_sf"/>
</dbReference>
<organism evidence="4 6">
    <name type="scientific">Aspergillus carbonarius (strain ITEM 5010)</name>
    <dbReference type="NCBI Taxonomy" id="602072"/>
    <lineage>
        <taxon>Eukaryota</taxon>
        <taxon>Fungi</taxon>
        <taxon>Dikarya</taxon>
        <taxon>Ascomycota</taxon>
        <taxon>Pezizomycotina</taxon>
        <taxon>Eurotiomycetes</taxon>
        <taxon>Eurotiomycetidae</taxon>
        <taxon>Eurotiales</taxon>
        <taxon>Aspergillaceae</taxon>
        <taxon>Aspergillus</taxon>
        <taxon>Aspergillus subgen. Circumdati</taxon>
    </lineage>
</organism>
<dbReference type="InterPro" id="IPR000873">
    <property type="entry name" value="AMP-dep_synth/lig_dom"/>
</dbReference>
<keyword evidence="6" id="KW-1185">Reference proteome</keyword>
<sequence length="579" mass="62899">MTAEHETPGRRSLAIVIDQLARDFPSRTVCKAPTGTKATDGFSAVTMKQLSKAVDSTAALIENSLGIAAEDEVLLYLGDNDIRYLVFVVACQKTGYKAFLPSMKNTMDVQAALIERTGCSGIAFSASYAEEAHRVGEAAGSRMASPPLLGLPSFEEMVGSFSHQFPYGISYEDIEDRCAIIIHSSGTTGVPKPIPLTHGYLGVMDRQTQVPIPEGRQSAVPNQLGPDDLFLSTAPFFHIMGIFAQLMSVFHGTPFVQPPASASPLTVDTLVQTIETARPTAAVIVPSLIEQAGRSRTALETLSTLRMVCIGGAPLAPEIGAALNARTDLVSLMGMSELGLVLSLVPEHKEDWEYFEWNPAYEVRMDPVGGGESTDDSSNTLYELVIPRGRNRDIHGIFHTLPHLKTEFRTQDLFSAHPTRQTLWKYEGRADDTITLINGTKISPVPLEKTVEGHELVARAVVIGQGRSRTAVLVEPVPGCSKADELLRDSASAVDGDRSHSSVSAFARAIWPAVEQANGLVSEGAGIGLMRIAVAVPDKPFRTTPKGSTQRRKVLADYKQEIDRLYERDEYWHNMLRNG</sequence>
<dbReference type="VEuPathDB" id="FungiDB:ASPCADRAFT_510844"/>
<dbReference type="PANTHER" id="PTHR43439:SF2">
    <property type="entry name" value="ENZYME, PUTATIVE (JCVI)-RELATED"/>
    <property type="match status" value="1"/>
</dbReference>
<dbReference type="PANTHER" id="PTHR43439">
    <property type="entry name" value="PHENYLACETATE-COENZYME A LIGASE"/>
    <property type="match status" value="1"/>
</dbReference>